<feature type="transmembrane region" description="Helical" evidence="1">
    <location>
        <begin position="399"/>
        <end position="417"/>
    </location>
</feature>
<feature type="transmembrane region" description="Helical" evidence="1">
    <location>
        <begin position="456"/>
        <end position="480"/>
    </location>
</feature>
<dbReference type="Proteomes" id="UP001589769">
    <property type="component" value="Unassembled WGS sequence"/>
</dbReference>
<keyword evidence="1" id="KW-0812">Transmembrane</keyword>
<feature type="transmembrane region" description="Helical" evidence="1">
    <location>
        <begin position="373"/>
        <end position="392"/>
    </location>
</feature>
<evidence type="ECO:0000256" key="1">
    <source>
        <dbReference type="SAM" id="Phobius"/>
    </source>
</evidence>
<organism evidence="3 4">
    <name type="scientific">Gallibacterium melopsittaci</name>
    <dbReference type="NCBI Taxonomy" id="516063"/>
    <lineage>
        <taxon>Bacteria</taxon>
        <taxon>Pseudomonadati</taxon>
        <taxon>Pseudomonadota</taxon>
        <taxon>Gammaproteobacteria</taxon>
        <taxon>Pasteurellales</taxon>
        <taxon>Pasteurellaceae</taxon>
        <taxon>Gallibacterium</taxon>
    </lineage>
</organism>
<dbReference type="EMBL" id="JBHLWA010000040">
    <property type="protein sequence ID" value="MFC0323685.1"/>
    <property type="molecule type" value="Genomic_DNA"/>
</dbReference>
<sequence>MFDMTLHVNSYFEYFLTLLGWIINENIWYLFVETGLFALPMMLSILKLWLKVREEGDDEGNKGKLLISRLEHALYMQVVMIVFTCMPLMTASVNNLVYDESRSQQCGYTILKPQDTNLGAMQSTLDGQVAKLPLWWAFTHTLNKAVTQAAITAIPCKPDLRQLRFDVQRTQITSPVLRQEVQEFYEQCYVPARTKIKRQQIEVDEVQARDLDWIGSRLMVETPGLYDRYRSKMPRSQWTYDPQRDQALPNTGKGGFPTCREWWDDAGIGLKARLLEQYDPNLIQRFKNWVDGNNLRGSLSESDILVRTLVRPENIKVSTGAAYSNLSYNLTPDDDLFSSARSAVSRFFSGVGTTLGLTAATPGFDAMRQALPMIQGFLIMALTISMPIILLMSAYSAKTVMTLTFVQFGLYFLTFWWELARWLDTWLLTALYNSDTHNAWNIVGVMNLEDDTVVKLVIGTMYLLLPSFFMIAIGWAGITVGNIASSFSRGSQSTQASGSQVAQRGTNIAQQTATKGMK</sequence>
<protein>
    <submittedName>
        <fullName evidence="3">Conjugal transfer protein TraG N-terminal domain-containing protein</fullName>
    </submittedName>
</protein>
<keyword evidence="1" id="KW-0472">Membrane</keyword>
<feature type="domain" description="TraG N-terminal Proteobacteria" evidence="2">
    <location>
        <begin position="13"/>
        <end position="493"/>
    </location>
</feature>
<dbReference type="InterPro" id="IPR012931">
    <property type="entry name" value="TraG_N_Proteobacteria"/>
</dbReference>
<evidence type="ECO:0000313" key="3">
    <source>
        <dbReference type="EMBL" id="MFC0323685.1"/>
    </source>
</evidence>
<evidence type="ECO:0000313" key="4">
    <source>
        <dbReference type="Proteomes" id="UP001589769"/>
    </source>
</evidence>
<proteinExistence type="predicted"/>
<accession>A0ABV6HXS5</accession>
<gene>
    <name evidence="3" type="ORF">ACFFHT_09000</name>
</gene>
<keyword evidence="1" id="KW-1133">Transmembrane helix</keyword>
<evidence type="ECO:0000259" key="2">
    <source>
        <dbReference type="Pfam" id="PF07916"/>
    </source>
</evidence>
<reference evidence="3 4" key="1">
    <citation type="submission" date="2024-09" db="EMBL/GenBank/DDBJ databases">
        <authorList>
            <person name="Sun Q."/>
            <person name="Mori K."/>
        </authorList>
    </citation>
    <scope>NUCLEOTIDE SEQUENCE [LARGE SCALE GENOMIC DNA]</scope>
    <source>
        <strain evidence="3 4">CCM 7538</strain>
    </source>
</reference>
<keyword evidence="4" id="KW-1185">Reference proteome</keyword>
<comment type="caution">
    <text evidence="3">The sequence shown here is derived from an EMBL/GenBank/DDBJ whole genome shotgun (WGS) entry which is preliminary data.</text>
</comment>
<name>A0ABV6HXS5_9PAST</name>
<dbReference type="RefSeq" id="WP_382375465.1">
    <property type="nucleotide sequence ID" value="NZ_JBHLWA010000040.1"/>
</dbReference>
<dbReference type="Pfam" id="PF07916">
    <property type="entry name" value="TraG_N"/>
    <property type="match status" value="1"/>
</dbReference>
<feature type="transmembrane region" description="Helical" evidence="1">
    <location>
        <begin position="73"/>
        <end position="93"/>
    </location>
</feature>